<dbReference type="GO" id="GO:0003712">
    <property type="term" value="F:transcription coregulator activity"/>
    <property type="evidence" value="ECO:0007669"/>
    <property type="project" value="TreeGrafter"/>
</dbReference>
<dbReference type="Proteomes" id="UP000325902">
    <property type="component" value="Unassembled WGS sequence"/>
</dbReference>
<sequence length="314" mass="33856">MVERIVQQQVTELLSRADALAARRGSRIISSDDLIFLIRDDKDKVSRLLHFLSWKELRKNAKDRDDKGGGDVGDLADADADVLPLDGGSGGGGGGDPASRNSSSSSSSSNNNKTKSTKILLPWDVANLYNEHPPPELEAADEQSQQEDAAAAATAAVEADSAQLRRLRAADERTQAMTRAEYAVWAEARQASFTRRRKAKFREWSGLGTVADARVGEDVMDILGFLTFQMVVSLTEKALGVKEVEEEGMRAPRRPAGGKELGGEGGGDQGLFAAREGEAVVVGVRHVGEAFRRLQREGGKGAVGGQRRKALRLF</sequence>
<feature type="compositionally biased region" description="Gly residues" evidence="5">
    <location>
        <begin position="259"/>
        <end position="268"/>
    </location>
</feature>
<evidence type="ECO:0000256" key="2">
    <source>
        <dbReference type="ARBA" id="ARBA00023015"/>
    </source>
</evidence>
<feature type="compositionally biased region" description="Gly residues" evidence="5">
    <location>
        <begin position="87"/>
        <end position="96"/>
    </location>
</feature>
<evidence type="ECO:0000256" key="3">
    <source>
        <dbReference type="ARBA" id="ARBA00023163"/>
    </source>
</evidence>
<reference evidence="6 7" key="1">
    <citation type="journal article" date="2019" name="Sci. Rep.">
        <title>A multi-omics analysis of the grapevine pathogen Lasiodiplodia theobromae reveals that temperature affects the expression of virulence- and pathogenicity-related genes.</title>
        <authorList>
            <person name="Felix C."/>
            <person name="Meneses R."/>
            <person name="Goncalves M.F.M."/>
            <person name="Tilleman L."/>
            <person name="Duarte A.S."/>
            <person name="Jorrin-Novo J.V."/>
            <person name="Van de Peer Y."/>
            <person name="Deforce D."/>
            <person name="Van Nieuwerburgh F."/>
            <person name="Esteves A.C."/>
            <person name="Alves A."/>
        </authorList>
    </citation>
    <scope>NUCLEOTIDE SEQUENCE [LARGE SCALE GENOMIC DNA]</scope>
    <source>
        <strain evidence="6 7">LA-SOL3</strain>
    </source>
</reference>
<dbReference type="InterPro" id="IPR003195">
    <property type="entry name" value="TFIID_TAF13"/>
</dbReference>
<protein>
    <submittedName>
        <fullName evidence="6">SAGA complex subunit spt3</fullName>
    </submittedName>
</protein>
<dbReference type="AlphaFoldDB" id="A0A5N5CUF2"/>
<evidence type="ECO:0000313" key="6">
    <source>
        <dbReference type="EMBL" id="KAB2568973.1"/>
    </source>
</evidence>
<keyword evidence="4" id="KW-0539">Nucleus</keyword>
<dbReference type="PANTHER" id="PTHR11380:SF16">
    <property type="entry name" value="TRANSCRIPTION INITIATION PROTEIN SPT3 HOMOLOG"/>
    <property type="match status" value="1"/>
</dbReference>
<feature type="region of interest" description="Disordered" evidence="5">
    <location>
        <begin position="61"/>
        <end position="116"/>
    </location>
</feature>
<dbReference type="PANTHER" id="PTHR11380">
    <property type="entry name" value="TRANSCRIPTION INITIATION FACTOR TFIID/SUPT3-RELATED"/>
    <property type="match status" value="1"/>
</dbReference>
<keyword evidence="7" id="KW-1185">Reference proteome</keyword>
<evidence type="ECO:0000256" key="5">
    <source>
        <dbReference type="SAM" id="MobiDB-lite"/>
    </source>
</evidence>
<dbReference type="OrthoDB" id="66982at2759"/>
<feature type="region of interest" description="Disordered" evidence="5">
    <location>
        <begin position="245"/>
        <end position="268"/>
    </location>
</feature>
<dbReference type="Pfam" id="PF02269">
    <property type="entry name" value="TFIID-18kDa"/>
    <property type="match status" value="1"/>
</dbReference>
<proteinExistence type="predicted"/>
<dbReference type="GO" id="GO:0000124">
    <property type="term" value="C:SAGA complex"/>
    <property type="evidence" value="ECO:0007669"/>
    <property type="project" value="TreeGrafter"/>
</dbReference>
<dbReference type="CDD" id="cd22926">
    <property type="entry name" value="HFD_SPT3"/>
    <property type="match status" value="1"/>
</dbReference>
<gene>
    <name evidence="6" type="primary">spt3</name>
    <name evidence="6" type="ORF">DBV05_g12347</name>
</gene>
<evidence type="ECO:0000313" key="7">
    <source>
        <dbReference type="Proteomes" id="UP000325902"/>
    </source>
</evidence>
<evidence type="ECO:0000256" key="4">
    <source>
        <dbReference type="ARBA" id="ARBA00023242"/>
    </source>
</evidence>
<dbReference type="EMBL" id="VCHE01000244">
    <property type="protein sequence ID" value="KAB2568973.1"/>
    <property type="molecule type" value="Genomic_DNA"/>
</dbReference>
<organism evidence="6 7">
    <name type="scientific">Lasiodiplodia theobromae</name>
    <dbReference type="NCBI Taxonomy" id="45133"/>
    <lineage>
        <taxon>Eukaryota</taxon>
        <taxon>Fungi</taxon>
        <taxon>Dikarya</taxon>
        <taxon>Ascomycota</taxon>
        <taxon>Pezizomycotina</taxon>
        <taxon>Dothideomycetes</taxon>
        <taxon>Dothideomycetes incertae sedis</taxon>
        <taxon>Botryosphaeriales</taxon>
        <taxon>Botryosphaeriaceae</taxon>
        <taxon>Lasiodiplodia</taxon>
    </lineage>
</organism>
<name>A0A5N5CUF2_9PEZI</name>
<dbReference type="GO" id="GO:0005634">
    <property type="term" value="C:nucleus"/>
    <property type="evidence" value="ECO:0007669"/>
    <property type="project" value="UniProtKB-SubCell"/>
</dbReference>
<accession>A0A5N5CUF2</accession>
<feature type="region of interest" description="Disordered" evidence="5">
    <location>
        <begin position="130"/>
        <end position="150"/>
    </location>
</feature>
<comment type="subcellular location">
    <subcellularLocation>
        <location evidence="1">Nucleus</location>
    </subcellularLocation>
</comment>
<keyword evidence="2" id="KW-0805">Transcription regulation</keyword>
<feature type="compositionally biased region" description="Low complexity" evidence="5">
    <location>
        <begin position="101"/>
        <end position="116"/>
    </location>
</feature>
<evidence type="ECO:0000256" key="1">
    <source>
        <dbReference type="ARBA" id="ARBA00004123"/>
    </source>
</evidence>
<keyword evidence="3" id="KW-0804">Transcription</keyword>
<dbReference type="GO" id="GO:0006366">
    <property type="term" value="P:transcription by RNA polymerase II"/>
    <property type="evidence" value="ECO:0007669"/>
    <property type="project" value="InterPro"/>
</dbReference>
<comment type="caution">
    <text evidence="6">The sequence shown here is derived from an EMBL/GenBank/DDBJ whole genome shotgun (WGS) entry which is preliminary data.</text>
</comment>